<keyword evidence="7 16" id="KW-0963">Cytoplasm</keyword>
<dbReference type="GO" id="GO:0005524">
    <property type="term" value="F:ATP binding"/>
    <property type="evidence" value="ECO:0007669"/>
    <property type="project" value="UniProtKB-UniRule"/>
</dbReference>
<dbReference type="Proteomes" id="UP000235005">
    <property type="component" value="Unassembled WGS sequence"/>
</dbReference>
<evidence type="ECO:0000256" key="15">
    <source>
        <dbReference type="ARBA" id="ARBA00040883"/>
    </source>
</evidence>
<dbReference type="PANTHER" id="PTHR34265">
    <property type="entry name" value="TYPE III PANTOTHENATE KINASE"/>
    <property type="match status" value="1"/>
</dbReference>
<dbReference type="InterPro" id="IPR043129">
    <property type="entry name" value="ATPase_NBD"/>
</dbReference>
<comment type="catalytic activity">
    <reaction evidence="1 16">
        <text>(R)-pantothenate + ATP = (R)-4'-phosphopantothenate + ADP + H(+)</text>
        <dbReference type="Rhea" id="RHEA:16373"/>
        <dbReference type="ChEBI" id="CHEBI:10986"/>
        <dbReference type="ChEBI" id="CHEBI:15378"/>
        <dbReference type="ChEBI" id="CHEBI:29032"/>
        <dbReference type="ChEBI" id="CHEBI:30616"/>
        <dbReference type="ChEBI" id="CHEBI:456216"/>
        <dbReference type="EC" id="2.7.1.33"/>
    </reaction>
</comment>
<keyword evidence="8 16" id="KW-0808">Transferase</keyword>
<comment type="similarity">
    <text evidence="14 16">Belongs to the type III pantothenate kinase family.</text>
</comment>
<dbReference type="Pfam" id="PF03309">
    <property type="entry name" value="Pan_kinase"/>
    <property type="match status" value="1"/>
</dbReference>
<feature type="binding site" evidence="16">
    <location>
        <position position="169"/>
    </location>
    <ligand>
        <name>substrate</name>
    </ligand>
</feature>
<evidence type="ECO:0000256" key="7">
    <source>
        <dbReference type="ARBA" id="ARBA00022490"/>
    </source>
</evidence>
<comment type="subunit">
    <text evidence="5 16">Homodimer.</text>
</comment>
<dbReference type="PANTHER" id="PTHR34265:SF1">
    <property type="entry name" value="TYPE III PANTOTHENATE KINASE"/>
    <property type="match status" value="1"/>
</dbReference>
<evidence type="ECO:0000256" key="11">
    <source>
        <dbReference type="ARBA" id="ARBA00022840"/>
    </source>
</evidence>
<dbReference type="EMBL" id="PKUS01000012">
    <property type="protein sequence ID" value="PLW68681.1"/>
    <property type="molecule type" value="Genomic_DNA"/>
</dbReference>
<name>A0A2N5X2G7_9GAMM</name>
<dbReference type="GO" id="GO:0004594">
    <property type="term" value="F:pantothenate kinase activity"/>
    <property type="evidence" value="ECO:0007669"/>
    <property type="project" value="UniProtKB-UniRule"/>
</dbReference>
<evidence type="ECO:0000256" key="9">
    <source>
        <dbReference type="ARBA" id="ARBA00022741"/>
    </source>
</evidence>
<feature type="active site" description="Proton acceptor" evidence="16">
    <location>
        <position position="94"/>
    </location>
</feature>
<evidence type="ECO:0000256" key="1">
    <source>
        <dbReference type="ARBA" id="ARBA00001206"/>
    </source>
</evidence>
<dbReference type="GO" id="GO:0046872">
    <property type="term" value="F:metal ion binding"/>
    <property type="evidence" value="ECO:0007669"/>
    <property type="project" value="UniProtKB-KW"/>
</dbReference>
<comment type="caution">
    <text evidence="17">The sequence shown here is derived from an EMBL/GenBank/DDBJ whole genome shotgun (WGS) entry which is preliminary data.</text>
</comment>
<dbReference type="GO" id="GO:0015937">
    <property type="term" value="P:coenzyme A biosynthetic process"/>
    <property type="evidence" value="ECO:0007669"/>
    <property type="project" value="UniProtKB-UniRule"/>
</dbReference>
<dbReference type="SUPFAM" id="SSF53067">
    <property type="entry name" value="Actin-like ATPase domain"/>
    <property type="match status" value="2"/>
</dbReference>
<keyword evidence="9 16" id="KW-0547">Nucleotide-binding</keyword>
<evidence type="ECO:0000256" key="12">
    <source>
        <dbReference type="ARBA" id="ARBA00022958"/>
    </source>
</evidence>
<comment type="pathway">
    <text evidence="4 16">Cofactor biosynthesis; coenzyme A biosynthesis; CoA from (R)-pantothenate: step 1/5.</text>
</comment>
<comment type="cofactor">
    <cofactor evidence="16">
        <name>NH4(+)</name>
        <dbReference type="ChEBI" id="CHEBI:28938"/>
    </cofactor>
    <cofactor evidence="16">
        <name>K(+)</name>
        <dbReference type="ChEBI" id="CHEBI:29103"/>
    </cofactor>
    <text evidence="16">A monovalent cation. Ammonium or potassium.</text>
</comment>
<evidence type="ECO:0000256" key="10">
    <source>
        <dbReference type="ARBA" id="ARBA00022777"/>
    </source>
</evidence>
<accession>A0A2N5X2G7</accession>
<dbReference type="NCBIfam" id="TIGR00671">
    <property type="entry name" value="baf"/>
    <property type="match status" value="1"/>
</dbReference>
<dbReference type="EC" id="2.7.1.33" evidence="6 16"/>
<keyword evidence="10 16" id="KW-0418">Kinase</keyword>
<evidence type="ECO:0000256" key="16">
    <source>
        <dbReference type="HAMAP-Rule" id="MF_01274"/>
    </source>
</evidence>
<comment type="function">
    <text evidence="16">Catalyzes the phosphorylation of pantothenate (Pan), the first step in CoA biosynthesis.</text>
</comment>
<keyword evidence="18" id="KW-1185">Reference proteome</keyword>
<protein>
    <recommendedName>
        <fullName evidence="15 16">Type III pantothenate kinase</fullName>
        <ecNumber evidence="6 16">2.7.1.33</ecNumber>
    </recommendedName>
    <alternativeName>
        <fullName evidence="16">PanK-III</fullName>
    </alternativeName>
    <alternativeName>
        <fullName evidence="16">Pantothenic acid kinase</fullName>
    </alternativeName>
</protein>
<organism evidence="17 18">
    <name type="scientific">Pseudohalioglobus lutimaris</name>
    <dbReference type="NCBI Taxonomy" id="1737061"/>
    <lineage>
        <taxon>Bacteria</taxon>
        <taxon>Pseudomonadati</taxon>
        <taxon>Pseudomonadota</taxon>
        <taxon>Gammaproteobacteria</taxon>
        <taxon>Cellvibrionales</taxon>
        <taxon>Halieaceae</taxon>
        <taxon>Pseudohalioglobus</taxon>
    </lineage>
</organism>
<evidence type="ECO:0000256" key="3">
    <source>
        <dbReference type="ARBA" id="ARBA00004496"/>
    </source>
</evidence>
<sequence length="241" mass="25902">MGNSSAKWRMRLGEGIVARGMFRHGDSVARDTLISTPGEPGQIWISSVARPEVEAELADRLRQRWNVEPWFARTPARCGDLVNSYAEPERMGVDRWLAMLGARNHCASRLCLVDAGSALTVDLVAAAGHHEGGYIIPGPALMERALLLDTDRVRFEESVDYNLRPGASTAEAVRHGIALAQAGAVALALKQAGSPTPTLFFCGGAGETLMQLLGQGGNYLPDLVFEGLEVMASDSGFVRLD</sequence>
<keyword evidence="12 16" id="KW-0630">Potassium</keyword>
<comment type="cofactor">
    <cofactor evidence="2">
        <name>K(+)</name>
        <dbReference type="ChEBI" id="CHEBI:29103"/>
    </cofactor>
</comment>
<dbReference type="UniPathway" id="UPA00241">
    <property type="reaction ID" value="UER00352"/>
</dbReference>
<feature type="binding site" evidence="16">
    <location>
        <begin position="11"/>
        <end position="18"/>
    </location>
    <ligand>
        <name>ATP</name>
        <dbReference type="ChEBI" id="CHEBI:30616"/>
    </ligand>
</feature>
<dbReference type="CDD" id="cd24015">
    <property type="entry name" value="ASKHA_NBD_PanK-III"/>
    <property type="match status" value="1"/>
</dbReference>
<dbReference type="Gene3D" id="3.30.420.40">
    <property type="match status" value="2"/>
</dbReference>
<keyword evidence="11 16" id="KW-0067">ATP-binding</keyword>
<evidence type="ECO:0000256" key="14">
    <source>
        <dbReference type="ARBA" id="ARBA00038036"/>
    </source>
</evidence>
<evidence type="ECO:0000256" key="13">
    <source>
        <dbReference type="ARBA" id="ARBA00022993"/>
    </source>
</evidence>
<keyword evidence="16" id="KW-0479">Metal-binding</keyword>
<evidence type="ECO:0000313" key="17">
    <source>
        <dbReference type="EMBL" id="PLW68681.1"/>
    </source>
</evidence>
<evidence type="ECO:0000256" key="2">
    <source>
        <dbReference type="ARBA" id="ARBA00001958"/>
    </source>
</evidence>
<reference evidence="17 18" key="1">
    <citation type="submission" date="2018-01" db="EMBL/GenBank/DDBJ databases">
        <title>The draft genome sequence of Halioglobus lutimaris HF004.</title>
        <authorList>
            <person name="Du Z.-J."/>
            <person name="Shi M.-J."/>
        </authorList>
    </citation>
    <scope>NUCLEOTIDE SEQUENCE [LARGE SCALE GENOMIC DNA]</scope>
    <source>
        <strain evidence="17 18">HF004</strain>
    </source>
</reference>
<evidence type="ECO:0000256" key="5">
    <source>
        <dbReference type="ARBA" id="ARBA00011738"/>
    </source>
</evidence>
<evidence type="ECO:0000256" key="4">
    <source>
        <dbReference type="ARBA" id="ARBA00005225"/>
    </source>
</evidence>
<keyword evidence="13 16" id="KW-0173">Coenzyme A biosynthesis</keyword>
<evidence type="ECO:0000313" key="18">
    <source>
        <dbReference type="Proteomes" id="UP000235005"/>
    </source>
</evidence>
<gene>
    <name evidence="16" type="primary">coaX</name>
    <name evidence="17" type="ORF">C0039_11775</name>
</gene>
<feature type="binding site" evidence="16">
    <location>
        <position position="85"/>
    </location>
    <ligand>
        <name>substrate</name>
    </ligand>
</feature>
<feature type="binding site" evidence="16">
    <location>
        <begin position="92"/>
        <end position="95"/>
    </location>
    <ligand>
        <name>substrate</name>
    </ligand>
</feature>
<dbReference type="GO" id="GO:0005737">
    <property type="term" value="C:cytoplasm"/>
    <property type="evidence" value="ECO:0007669"/>
    <property type="project" value="UniProtKB-SubCell"/>
</dbReference>
<dbReference type="InterPro" id="IPR004619">
    <property type="entry name" value="Type_III_PanK"/>
</dbReference>
<dbReference type="AlphaFoldDB" id="A0A2N5X2G7"/>
<evidence type="ECO:0000256" key="8">
    <source>
        <dbReference type="ARBA" id="ARBA00022679"/>
    </source>
</evidence>
<feature type="binding site" evidence="16">
    <location>
        <position position="114"/>
    </location>
    <ligand>
        <name>K(+)</name>
        <dbReference type="ChEBI" id="CHEBI:29103"/>
    </ligand>
</feature>
<proteinExistence type="inferred from homology"/>
<feature type="binding site" evidence="16">
    <location>
        <position position="117"/>
    </location>
    <ligand>
        <name>ATP</name>
        <dbReference type="ChEBI" id="CHEBI:30616"/>
    </ligand>
</feature>
<evidence type="ECO:0000256" key="6">
    <source>
        <dbReference type="ARBA" id="ARBA00012102"/>
    </source>
</evidence>
<comment type="subcellular location">
    <subcellularLocation>
        <location evidence="3 16">Cytoplasm</location>
    </subcellularLocation>
</comment>
<dbReference type="HAMAP" id="MF_01274">
    <property type="entry name" value="Pantothen_kinase_3"/>
    <property type="match status" value="1"/>
</dbReference>